<evidence type="ECO:0000256" key="1">
    <source>
        <dbReference type="SAM" id="MobiDB-lite"/>
    </source>
</evidence>
<evidence type="ECO:0000313" key="2">
    <source>
        <dbReference type="EMBL" id="CAK9101141.1"/>
    </source>
</evidence>
<keyword evidence="3" id="KW-1185">Reference proteome</keyword>
<accession>A0ABP0RPN1</accession>
<comment type="caution">
    <text evidence="2">The sequence shown here is derived from an EMBL/GenBank/DDBJ whole genome shotgun (WGS) entry which is preliminary data.</text>
</comment>
<proteinExistence type="predicted"/>
<dbReference type="EMBL" id="CAXAMN010026184">
    <property type="protein sequence ID" value="CAK9101141.1"/>
    <property type="molecule type" value="Genomic_DNA"/>
</dbReference>
<feature type="region of interest" description="Disordered" evidence="1">
    <location>
        <begin position="1"/>
        <end position="30"/>
    </location>
</feature>
<organism evidence="2 3">
    <name type="scientific">Durusdinium trenchii</name>
    <dbReference type="NCBI Taxonomy" id="1381693"/>
    <lineage>
        <taxon>Eukaryota</taxon>
        <taxon>Sar</taxon>
        <taxon>Alveolata</taxon>
        <taxon>Dinophyceae</taxon>
        <taxon>Suessiales</taxon>
        <taxon>Symbiodiniaceae</taxon>
        <taxon>Durusdinium</taxon>
    </lineage>
</organism>
<gene>
    <name evidence="2" type="ORF">CCMP2556_LOCUS47712</name>
</gene>
<dbReference type="Proteomes" id="UP001642484">
    <property type="component" value="Unassembled WGS sequence"/>
</dbReference>
<sequence length="260" mass="30084">MALGEQKRKEQRKEDIEAASAHDFPSFSEVHPNQMKDFVKAQQERVRQSLDDQVRTNNTLRNLAKQKDLALELSQLQANREELAMLRNADRAKKAFDRETLATAWNADIRMKNIWKAIETWREFGLVRSIGTKKNRTWMHATSCNRVREFRTQVYNILYIFGQRSVFFNCPRECGSTAFGSIDTASGSWYQCGGFPQLLTFSIVNFLQAPLICRRYCMIWAPFPSEEFLTQGSMMSFRSPLRCGEAMADCTVLVYSIDRC</sequence>
<evidence type="ECO:0000313" key="3">
    <source>
        <dbReference type="Proteomes" id="UP001642484"/>
    </source>
</evidence>
<name>A0ABP0RPN1_9DINO</name>
<reference evidence="2 3" key="1">
    <citation type="submission" date="2024-02" db="EMBL/GenBank/DDBJ databases">
        <authorList>
            <person name="Chen Y."/>
            <person name="Shah S."/>
            <person name="Dougan E. K."/>
            <person name="Thang M."/>
            <person name="Chan C."/>
        </authorList>
    </citation>
    <scope>NUCLEOTIDE SEQUENCE [LARGE SCALE GENOMIC DNA]</scope>
</reference>
<protein>
    <submittedName>
        <fullName evidence="2">Uncharacterized protein</fullName>
    </submittedName>
</protein>
<feature type="compositionally biased region" description="Basic and acidic residues" evidence="1">
    <location>
        <begin position="1"/>
        <end position="16"/>
    </location>
</feature>